<dbReference type="SMART" id="SM00093">
    <property type="entry name" value="SERPIN"/>
    <property type="match status" value="1"/>
</dbReference>
<dbReference type="RefSeq" id="WP_020876798.1">
    <property type="nucleotide sequence ID" value="NZ_ATHJ01000081.1"/>
</dbReference>
<evidence type="ECO:0000259" key="3">
    <source>
        <dbReference type="SMART" id="SM00093"/>
    </source>
</evidence>
<dbReference type="InterPro" id="IPR042185">
    <property type="entry name" value="Serpin_sf_2"/>
</dbReference>
<name>S7TUU2_DESML</name>
<dbReference type="Proteomes" id="UP000014977">
    <property type="component" value="Unassembled WGS sequence"/>
</dbReference>
<dbReference type="Gene3D" id="2.30.39.10">
    <property type="entry name" value="Alpha-1-antitrypsin, domain 1"/>
    <property type="match status" value="1"/>
</dbReference>
<dbReference type="InterPro" id="IPR036186">
    <property type="entry name" value="Serpin_sf"/>
</dbReference>
<organism evidence="4 5">
    <name type="scientific">Desulfococcus multivorans DSM 2059</name>
    <dbReference type="NCBI Taxonomy" id="1121405"/>
    <lineage>
        <taxon>Bacteria</taxon>
        <taxon>Pseudomonadati</taxon>
        <taxon>Thermodesulfobacteriota</taxon>
        <taxon>Desulfobacteria</taxon>
        <taxon>Desulfobacterales</taxon>
        <taxon>Desulfococcaceae</taxon>
        <taxon>Desulfococcus</taxon>
    </lineage>
</organism>
<keyword evidence="2" id="KW-0732">Signal</keyword>
<evidence type="ECO:0000313" key="4">
    <source>
        <dbReference type="EMBL" id="EPR40771.1"/>
    </source>
</evidence>
<keyword evidence="5" id="KW-1185">Reference proteome</keyword>
<dbReference type="InterPro" id="IPR023795">
    <property type="entry name" value="Serpin_CS"/>
</dbReference>
<feature type="signal peptide" evidence="2">
    <location>
        <begin position="1"/>
        <end position="26"/>
    </location>
</feature>
<dbReference type="STRING" id="897.B2D07_01275"/>
<reference evidence="4 5" key="1">
    <citation type="journal article" date="2013" name="Genome Announc.">
        <title>Draft genome sequences for three mercury-methylating, sulfate-reducing bacteria.</title>
        <authorList>
            <person name="Brown S.D."/>
            <person name="Hurt R.A.Jr."/>
            <person name="Gilmour C.C."/>
            <person name="Elias D.A."/>
        </authorList>
    </citation>
    <scope>NUCLEOTIDE SEQUENCE [LARGE SCALE GENOMIC DNA]</scope>
    <source>
        <strain evidence="4 5">DSM 2059</strain>
    </source>
</reference>
<evidence type="ECO:0000256" key="2">
    <source>
        <dbReference type="SAM" id="SignalP"/>
    </source>
</evidence>
<dbReference type="CDD" id="cd19593">
    <property type="entry name" value="serpin_bacteria_crustaceans"/>
    <property type="match status" value="1"/>
</dbReference>
<sequence length="407" mass="45036">MNRIYPTCTAVLLAVAIVLYGNPATASRTECSAVDTLVEGNSAFAVKLYRELGAANGNLLFSPYGVSSALAMTYAGARENTAVEMKAALDFQLDPPDLHTAFNRLNRKLTAGARKTGQRMNIANALCLTGGDVDRAFKALLKENYNAEIFTGGIDRINGWVRRQTEGNIERIMETLDPQSVCVLLNAVYFKGVWERRFADEQTHEAPFRLSSREQVTARLMYRKDRYRCLTKTDVQAVALPYKGEALSMVVLLPRDVDGLGELEKRLTTETLMQWLSELDAASVQEMELFLPKFRMETGHDLVPPLKTLGMKDGFDPAGKADFRGMGGAKGALWISQIKHKAVMDVNEAGTEAAAATAVEMALTSVREYPVFRADHPFIFLIREHATGSILFMGRLADPRDLQDGKR</sequence>
<accession>S7TUU2</accession>
<dbReference type="PROSITE" id="PS00284">
    <property type="entry name" value="SERPIN"/>
    <property type="match status" value="1"/>
</dbReference>
<dbReference type="InterPro" id="IPR042178">
    <property type="entry name" value="Serpin_sf_1"/>
</dbReference>
<evidence type="ECO:0000313" key="5">
    <source>
        <dbReference type="Proteomes" id="UP000014977"/>
    </source>
</evidence>
<feature type="chain" id="PRO_5030177224" evidence="2">
    <location>
        <begin position="27"/>
        <end position="407"/>
    </location>
</feature>
<evidence type="ECO:0000256" key="1">
    <source>
        <dbReference type="RuleBase" id="RU000411"/>
    </source>
</evidence>
<comment type="similarity">
    <text evidence="1">Belongs to the serpin family.</text>
</comment>
<protein>
    <submittedName>
        <fullName evidence="4">Serpin domain containing protein</fullName>
    </submittedName>
</protein>
<dbReference type="InterPro" id="IPR023796">
    <property type="entry name" value="Serpin_dom"/>
</dbReference>
<dbReference type="eggNOG" id="COG4826">
    <property type="taxonomic scope" value="Bacteria"/>
</dbReference>
<dbReference type="OrthoDB" id="9764871at2"/>
<feature type="domain" description="Serpin" evidence="3">
    <location>
        <begin position="46"/>
        <end position="399"/>
    </location>
</feature>
<dbReference type="PATRIC" id="fig|1121405.3.peg.1944"/>
<dbReference type="GO" id="GO:0005615">
    <property type="term" value="C:extracellular space"/>
    <property type="evidence" value="ECO:0007669"/>
    <property type="project" value="InterPro"/>
</dbReference>
<dbReference type="SUPFAM" id="SSF56574">
    <property type="entry name" value="Serpins"/>
    <property type="match status" value="1"/>
</dbReference>
<dbReference type="PANTHER" id="PTHR11461">
    <property type="entry name" value="SERINE PROTEASE INHIBITOR, SERPIN"/>
    <property type="match status" value="1"/>
</dbReference>
<comment type="caution">
    <text evidence="4">The sequence shown here is derived from an EMBL/GenBank/DDBJ whole genome shotgun (WGS) entry which is preliminary data.</text>
</comment>
<dbReference type="Gene3D" id="3.30.497.10">
    <property type="entry name" value="Antithrombin, subunit I, domain 2"/>
    <property type="match status" value="1"/>
</dbReference>
<proteinExistence type="inferred from homology"/>
<dbReference type="InterPro" id="IPR000215">
    <property type="entry name" value="Serpin_fam"/>
</dbReference>
<dbReference type="EMBL" id="ATHJ01000081">
    <property type="protein sequence ID" value="EPR40771.1"/>
    <property type="molecule type" value="Genomic_DNA"/>
</dbReference>
<gene>
    <name evidence="4" type="ORF">dsmv_2367</name>
</gene>
<dbReference type="Pfam" id="PF00079">
    <property type="entry name" value="Serpin"/>
    <property type="match status" value="1"/>
</dbReference>
<dbReference type="AlphaFoldDB" id="S7TUU2"/>
<dbReference type="GO" id="GO:0004867">
    <property type="term" value="F:serine-type endopeptidase inhibitor activity"/>
    <property type="evidence" value="ECO:0007669"/>
    <property type="project" value="InterPro"/>
</dbReference>
<dbReference type="PANTHER" id="PTHR11461:SF211">
    <property type="entry name" value="GH10112P-RELATED"/>
    <property type="match status" value="1"/>
</dbReference>